<keyword evidence="2" id="KW-1133">Transmembrane helix</keyword>
<dbReference type="GO" id="GO:0005886">
    <property type="term" value="C:plasma membrane"/>
    <property type="evidence" value="ECO:0007669"/>
    <property type="project" value="TreeGrafter"/>
</dbReference>
<dbReference type="InterPro" id="IPR000595">
    <property type="entry name" value="cNMP-bd_dom"/>
</dbReference>
<dbReference type="GO" id="GO:0042391">
    <property type="term" value="P:regulation of membrane potential"/>
    <property type="evidence" value="ECO:0007669"/>
    <property type="project" value="TreeGrafter"/>
</dbReference>
<feature type="region of interest" description="Disordered" evidence="1">
    <location>
        <begin position="821"/>
        <end position="846"/>
    </location>
</feature>
<evidence type="ECO:0000313" key="4">
    <source>
        <dbReference type="EMBL" id="CAD8149079.1"/>
    </source>
</evidence>
<feature type="transmembrane region" description="Helical" evidence="2">
    <location>
        <begin position="149"/>
        <end position="171"/>
    </location>
</feature>
<evidence type="ECO:0000256" key="2">
    <source>
        <dbReference type="SAM" id="Phobius"/>
    </source>
</evidence>
<evidence type="ECO:0000259" key="3">
    <source>
        <dbReference type="PROSITE" id="PS50042"/>
    </source>
</evidence>
<dbReference type="PANTHER" id="PTHR10217:SF435">
    <property type="entry name" value="POTASSIUM VOLTAGE-GATED CHANNEL PROTEIN EAG"/>
    <property type="match status" value="1"/>
</dbReference>
<feature type="region of interest" description="Disordered" evidence="1">
    <location>
        <begin position="691"/>
        <end position="712"/>
    </location>
</feature>
<dbReference type="AlphaFoldDB" id="A0A8S1TDP8"/>
<feature type="domain" description="Cyclic nucleotide-binding" evidence="3">
    <location>
        <begin position="470"/>
        <end position="593"/>
    </location>
</feature>
<dbReference type="PROSITE" id="PS50042">
    <property type="entry name" value="CNMP_BINDING_3"/>
    <property type="match status" value="1"/>
</dbReference>
<dbReference type="OrthoDB" id="292704at2759"/>
<dbReference type="Pfam" id="PF07885">
    <property type="entry name" value="Ion_trans_2"/>
    <property type="match status" value="1"/>
</dbReference>
<keyword evidence="2" id="KW-0472">Membrane</keyword>
<keyword evidence="2" id="KW-0812">Transmembrane</keyword>
<dbReference type="OMA" id="IMANFYK"/>
<dbReference type="EMBL" id="CAJJDP010000022">
    <property type="protein sequence ID" value="CAD8149079.1"/>
    <property type="molecule type" value="Genomic_DNA"/>
</dbReference>
<dbReference type="Pfam" id="PF00027">
    <property type="entry name" value="cNMP_binding"/>
    <property type="match status" value="1"/>
</dbReference>
<feature type="transmembrane region" description="Helical" evidence="2">
    <location>
        <begin position="191"/>
        <end position="213"/>
    </location>
</feature>
<feature type="transmembrane region" description="Helical" evidence="2">
    <location>
        <begin position="363"/>
        <end position="380"/>
    </location>
</feature>
<dbReference type="PANTHER" id="PTHR10217">
    <property type="entry name" value="VOLTAGE AND LIGAND GATED POTASSIUM CHANNEL"/>
    <property type="match status" value="1"/>
</dbReference>
<reference evidence="4" key="1">
    <citation type="submission" date="2021-01" db="EMBL/GenBank/DDBJ databases">
        <authorList>
            <consortium name="Genoscope - CEA"/>
            <person name="William W."/>
        </authorList>
    </citation>
    <scope>NUCLEOTIDE SEQUENCE</scope>
</reference>
<feature type="transmembrane region" description="Helical" evidence="2">
    <location>
        <begin position="234"/>
        <end position="250"/>
    </location>
</feature>
<feature type="region of interest" description="Disordered" evidence="1">
    <location>
        <begin position="1"/>
        <end position="24"/>
    </location>
</feature>
<protein>
    <recommendedName>
        <fullName evidence="3">Cyclic nucleotide-binding domain-containing protein</fullName>
    </recommendedName>
</protein>
<feature type="compositionally biased region" description="Basic and acidic residues" evidence="1">
    <location>
        <begin position="694"/>
        <end position="704"/>
    </location>
</feature>
<proteinExistence type="predicted"/>
<feature type="transmembrane region" description="Helical" evidence="2">
    <location>
        <begin position="332"/>
        <end position="351"/>
    </location>
</feature>
<evidence type="ECO:0000256" key="1">
    <source>
        <dbReference type="SAM" id="MobiDB-lite"/>
    </source>
</evidence>
<keyword evidence="5" id="KW-1185">Reference proteome</keyword>
<sequence length="931" mass="109713">MNSELGSFTERAPLKTQPSIPKQPQRPAFLKTVNLKTLQNQKIVSFQNKIWREKALVVLIQVLRFISLITRSPFASKFSLLDGNMFRIIGDKAADFNYYLLHDYFKYMKPQPSSRLKYFIQKHLYQCCQMKGILDSITNLKITLEPESIFLIVWNVILLIHINLNTLYITVRFSFDFENYPPERFQICEVFLFKVPFYLYLFDILIKMNTCYYELGYLVRDRNKIMANFYKHHFLMNLLIIVPSLIYLIGVTELPLYLFLVIKGFSIPEIMESIIDRMELTTNYWVTYDLLRLIYVILYQSHLCCCGLYYVGLLDKETSWLLANNLINETWIIKYFSTYYWSIITMTTIGYGDVTPQNLIEKVYLIFVAIVSCCTFGYSINSIGQILGQLQSKSHQIRVDLNDLKQFLRVRGYNNKLQIKILRFFEFLWKDQSNENKLDLNKFNQQLPSHLYNEMMIDLNMKSISKIPFFKENFNEDFISALASKFVEEKLVPFNTIFQKNDPSNFLYILCDGEIEYFVEIPEGSANILGIQIVSGQDQIFGQQEFLLDQNYEIGCRSLISSRILKISKNDFQTIAKKYGYEKYCQLKDLVKFSGRFDEFHLHCVGCNKSTHMLYQCPMLTGFPNKTKIIIQYRKNKIQERMYYSRQNTNRRLSSLIFEAQISDTVLYYLMQDPKLSQQISSKYFIQSLKQQQHQKEQNKDNQKDPNLQYDTNYTNRKLSVLNIKGRKQSQYIKRLPGFLNNSLLNFKNTQEDKLKAALESFSKNVSGCNSEQQTPQLKELKKFKTHLDKNQDEINPLEHNKITQDIGKSLLFKSINQSTNQCQSNDPATISEMENSSDSEISESSSIEMKEISPAINYLNQQHMGTYKDIYEEFDKCQDFQNYMTHMNSHSILEQLNQNKDCQNFTDFMIVNFVRKRRSKRAKLIIKIDD</sequence>
<comment type="caution">
    <text evidence="4">The sequence shown here is derived from an EMBL/GenBank/DDBJ whole genome shotgun (WGS) entry which is preliminary data.</text>
</comment>
<dbReference type="GO" id="GO:0005249">
    <property type="term" value="F:voltage-gated potassium channel activity"/>
    <property type="evidence" value="ECO:0007669"/>
    <property type="project" value="TreeGrafter"/>
</dbReference>
<dbReference type="CDD" id="cd00038">
    <property type="entry name" value="CAP_ED"/>
    <property type="match status" value="1"/>
</dbReference>
<dbReference type="InterPro" id="IPR050818">
    <property type="entry name" value="KCNH_animal-type"/>
</dbReference>
<name>A0A8S1TDP8_PAROT</name>
<feature type="transmembrane region" description="Helical" evidence="2">
    <location>
        <begin position="293"/>
        <end position="312"/>
    </location>
</feature>
<accession>A0A8S1TDP8</accession>
<gene>
    <name evidence="4" type="ORF">POCTA_138.1.T0220026</name>
</gene>
<dbReference type="InterPro" id="IPR013099">
    <property type="entry name" value="K_chnl_dom"/>
</dbReference>
<dbReference type="Proteomes" id="UP000683925">
    <property type="component" value="Unassembled WGS sequence"/>
</dbReference>
<evidence type="ECO:0000313" key="5">
    <source>
        <dbReference type="Proteomes" id="UP000683925"/>
    </source>
</evidence>
<organism evidence="4 5">
    <name type="scientific">Paramecium octaurelia</name>
    <dbReference type="NCBI Taxonomy" id="43137"/>
    <lineage>
        <taxon>Eukaryota</taxon>
        <taxon>Sar</taxon>
        <taxon>Alveolata</taxon>
        <taxon>Ciliophora</taxon>
        <taxon>Intramacronucleata</taxon>
        <taxon>Oligohymenophorea</taxon>
        <taxon>Peniculida</taxon>
        <taxon>Parameciidae</taxon>
        <taxon>Paramecium</taxon>
    </lineage>
</organism>